<dbReference type="InterPro" id="IPR013324">
    <property type="entry name" value="RNA_pol_sigma_r3/r4-like"/>
</dbReference>
<organism evidence="4 5">
    <name type="scientific">Enhygromyxa salina</name>
    <dbReference type="NCBI Taxonomy" id="215803"/>
    <lineage>
        <taxon>Bacteria</taxon>
        <taxon>Pseudomonadati</taxon>
        <taxon>Myxococcota</taxon>
        <taxon>Polyangia</taxon>
        <taxon>Nannocystales</taxon>
        <taxon>Nannocystaceae</taxon>
        <taxon>Enhygromyxa</taxon>
    </lineage>
</organism>
<accession>A0A2S9YJL9</accession>
<dbReference type="Pfam" id="PF04542">
    <property type="entry name" value="Sigma70_r2"/>
    <property type="match status" value="1"/>
</dbReference>
<dbReference type="GO" id="GO:0003677">
    <property type="term" value="F:DNA binding"/>
    <property type="evidence" value="ECO:0007669"/>
    <property type="project" value="InterPro"/>
</dbReference>
<dbReference type="InterPro" id="IPR013249">
    <property type="entry name" value="RNA_pol_sigma70_r4_t2"/>
</dbReference>
<dbReference type="Gene3D" id="1.10.1740.10">
    <property type="match status" value="1"/>
</dbReference>
<reference evidence="4 5" key="1">
    <citation type="submission" date="2018-03" db="EMBL/GenBank/DDBJ databases">
        <title>Draft Genome Sequences of the Obligatory Marine Myxobacteria Enhygromyxa salina SWB005.</title>
        <authorList>
            <person name="Poehlein A."/>
            <person name="Moghaddam J.A."/>
            <person name="Harms H."/>
            <person name="Alanjari M."/>
            <person name="Koenig G.M."/>
            <person name="Daniel R."/>
            <person name="Schaeberle T.F."/>
        </authorList>
    </citation>
    <scope>NUCLEOTIDE SEQUENCE [LARGE SCALE GENOMIC DNA]</scope>
    <source>
        <strain evidence="4 5">SWB005</strain>
    </source>
</reference>
<dbReference type="SUPFAM" id="SSF88659">
    <property type="entry name" value="Sigma3 and sigma4 domains of RNA polymerase sigma factors"/>
    <property type="match status" value="1"/>
</dbReference>
<feature type="domain" description="RNA polymerase sigma-70 region 2" evidence="2">
    <location>
        <begin position="10"/>
        <end position="76"/>
    </location>
</feature>
<dbReference type="EMBL" id="PVNK01000015">
    <property type="protein sequence ID" value="PRQ05307.1"/>
    <property type="molecule type" value="Genomic_DNA"/>
</dbReference>
<gene>
    <name evidence="4" type="primary">sigJ</name>
    <name evidence="4" type="ORF">ENSA5_02970</name>
</gene>
<comment type="caution">
    <text evidence="4">The sequence shown here is derived from an EMBL/GenBank/DDBJ whole genome shotgun (WGS) entry which is preliminary data.</text>
</comment>
<dbReference type="GO" id="GO:0016987">
    <property type="term" value="F:sigma factor activity"/>
    <property type="evidence" value="ECO:0007669"/>
    <property type="project" value="InterPro"/>
</dbReference>
<dbReference type="InterPro" id="IPR036388">
    <property type="entry name" value="WH-like_DNA-bd_sf"/>
</dbReference>
<dbReference type="InterPro" id="IPR007627">
    <property type="entry name" value="RNA_pol_sigma70_r2"/>
</dbReference>
<evidence type="ECO:0000313" key="5">
    <source>
        <dbReference type="Proteomes" id="UP000237968"/>
    </source>
</evidence>
<dbReference type="PANTHER" id="PTHR30173">
    <property type="entry name" value="SIGMA 19 FACTOR"/>
    <property type="match status" value="1"/>
</dbReference>
<dbReference type="Gene3D" id="1.10.10.10">
    <property type="entry name" value="Winged helix-like DNA-binding domain superfamily/Winged helix DNA-binding domain"/>
    <property type="match status" value="1"/>
</dbReference>
<dbReference type="AlphaFoldDB" id="A0A2S9YJL9"/>
<dbReference type="Proteomes" id="UP000237968">
    <property type="component" value="Unassembled WGS sequence"/>
</dbReference>
<dbReference type="InterPro" id="IPR052704">
    <property type="entry name" value="ECF_Sigma-70_Domain"/>
</dbReference>
<evidence type="ECO:0000313" key="4">
    <source>
        <dbReference type="EMBL" id="PRQ05307.1"/>
    </source>
</evidence>
<dbReference type="InterPro" id="IPR032710">
    <property type="entry name" value="NTF2-like_dom_sf"/>
</dbReference>
<dbReference type="GO" id="GO:0006352">
    <property type="term" value="P:DNA-templated transcription initiation"/>
    <property type="evidence" value="ECO:0007669"/>
    <property type="project" value="InterPro"/>
</dbReference>
<evidence type="ECO:0000256" key="1">
    <source>
        <dbReference type="ARBA" id="ARBA00011344"/>
    </source>
</evidence>
<protein>
    <submittedName>
        <fullName evidence="4">ECF RNA polymerase sigma factor SigJ</fullName>
    </submittedName>
</protein>
<keyword evidence="5" id="KW-1185">Reference proteome</keyword>
<proteinExistence type="predicted"/>
<dbReference type="Pfam" id="PF08281">
    <property type="entry name" value="Sigma70_r4_2"/>
    <property type="match status" value="1"/>
</dbReference>
<sequence length="285" mass="31355">MSDALTEPFAEHRGPLFSLAYRMLGSGSEAEDVLQDAWLRWRNVVEKGEEIRNRGAWLSTCVTRLCLDRLRASKRRREEYFGPWLPEPEVFEEPADPQAISLAFVLLLEALSPQERAVYLLREAFDYQHEEIASALGVSAQVSRKALSRAREHVRKGRPRFAPSPGRHAELLMRFTHACQTGDVASVEAMLSEDARAMTDGGGKVSAATRVIRGRSAVARFFVGLAAKAARGSGFSVRPIQANGWPALVVVGPNGPSVVTIETDGEVVNSVFVASNPDKLSRVER</sequence>
<dbReference type="NCBIfam" id="TIGR02937">
    <property type="entry name" value="sigma70-ECF"/>
    <property type="match status" value="1"/>
</dbReference>
<evidence type="ECO:0000259" key="3">
    <source>
        <dbReference type="Pfam" id="PF08281"/>
    </source>
</evidence>
<feature type="domain" description="RNA polymerase sigma factor 70 region 4 type 2" evidence="3">
    <location>
        <begin position="103"/>
        <end position="153"/>
    </location>
</feature>
<dbReference type="NCBIfam" id="NF007214">
    <property type="entry name" value="PRK09636.1"/>
    <property type="match status" value="1"/>
</dbReference>
<dbReference type="PANTHER" id="PTHR30173:SF36">
    <property type="entry name" value="ECF RNA POLYMERASE SIGMA FACTOR SIGJ"/>
    <property type="match status" value="1"/>
</dbReference>
<evidence type="ECO:0000259" key="2">
    <source>
        <dbReference type="Pfam" id="PF04542"/>
    </source>
</evidence>
<dbReference type="CDD" id="cd06171">
    <property type="entry name" value="Sigma70_r4"/>
    <property type="match status" value="1"/>
</dbReference>
<dbReference type="SUPFAM" id="SSF88946">
    <property type="entry name" value="Sigma2 domain of RNA polymerase sigma factors"/>
    <property type="match status" value="1"/>
</dbReference>
<dbReference type="SUPFAM" id="SSF54427">
    <property type="entry name" value="NTF2-like"/>
    <property type="match status" value="1"/>
</dbReference>
<comment type="subunit">
    <text evidence="1">Interacts transiently with the RNA polymerase catalytic core formed by RpoA, RpoB, RpoC and RpoZ (2 alpha, 1 beta, 1 beta' and 1 omega subunit) to form the RNA polymerase holoenzyme that can initiate transcription.</text>
</comment>
<dbReference type="RefSeq" id="WP_106389774.1">
    <property type="nucleotide sequence ID" value="NZ_PVNK01000015.1"/>
</dbReference>
<dbReference type="OrthoDB" id="9794372at2"/>
<dbReference type="Gene3D" id="3.10.450.50">
    <property type="match status" value="1"/>
</dbReference>
<name>A0A2S9YJL9_9BACT</name>
<dbReference type="InterPro" id="IPR014284">
    <property type="entry name" value="RNA_pol_sigma-70_dom"/>
</dbReference>
<dbReference type="InterPro" id="IPR013325">
    <property type="entry name" value="RNA_pol_sigma_r2"/>
</dbReference>